<comment type="caution">
    <text evidence="1">The sequence shown here is derived from an EMBL/GenBank/DDBJ whole genome shotgun (WGS) entry which is preliminary data.</text>
</comment>
<sequence length="413" mass="45739">MNNLAETFITIRVLGEGGFGIVKLVKSRKDGQLFAVKSFKQTSNTAQALQLAEKEIALLKTLAHPNIVGFHGMGFDQKERYIILEYCAGGDLRSMISDAASQRKPIPHHRIQSIFCQMLLALHYCHHSYKGLRQTLLHRDLKPENVLLNAAGQVKVADFGLAKVMANGLTVTTSFVGTSGYLPPELVAGQPYDHKADIFNLGCILFELCTLRVPDHALRGVQRAREFLLPAGHSAQMNSLVPMLLSIEPARRPSTADLLATPAIACWLQMPWFREDGPESDVVSLDQLVQYLPFVIFFRAQDNNGAPERHLVKSACLCAGADSLAREARLESKERALGEKGNELARRQHILKSIEKALHAKERMIQAREATLEAKIRRFNGRSSLSPDLLSGTGLQARTAPLKLRAKSPRKDL</sequence>
<proteinExistence type="predicted"/>
<organism evidence="1 2">
    <name type="scientific">Naganishia friedmannii</name>
    <dbReference type="NCBI Taxonomy" id="89922"/>
    <lineage>
        <taxon>Eukaryota</taxon>
        <taxon>Fungi</taxon>
        <taxon>Dikarya</taxon>
        <taxon>Basidiomycota</taxon>
        <taxon>Agaricomycotina</taxon>
        <taxon>Tremellomycetes</taxon>
        <taxon>Filobasidiales</taxon>
        <taxon>Filobasidiaceae</taxon>
        <taxon>Naganishia</taxon>
    </lineage>
</organism>
<evidence type="ECO:0000313" key="1">
    <source>
        <dbReference type="EMBL" id="KAJ9091912.1"/>
    </source>
</evidence>
<keyword evidence="2" id="KW-1185">Reference proteome</keyword>
<dbReference type="EMBL" id="JASBWT010000044">
    <property type="protein sequence ID" value="KAJ9091912.1"/>
    <property type="molecule type" value="Genomic_DNA"/>
</dbReference>
<accession>A0ACC2UY59</accession>
<protein>
    <submittedName>
        <fullName evidence="1">Uncharacterized protein</fullName>
    </submittedName>
</protein>
<name>A0ACC2UY59_9TREE</name>
<reference evidence="1" key="1">
    <citation type="submission" date="2023-04" db="EMBL/GenBank/DDBJ databases">
        <title>Draft Genome sequencing of Naganishia species isolated from polar environments using Oxford Nanopore Technology.</title>
        <authorList>
            <person name="Leo P."/>
            <person name="Venkateswaran K."/>
        </authorList>
    </citation>
    <scope>NUCLEOTIDE SEQUENCE</scope>
    <source>
        <strain evidence="1">MNA-CCFEE 5423</strain>
    </source>
</reference>
<dbReference type="Proteomes" id="UP001227268">
    <property type="component" value="Unassembled WGS sequence"/>
</dbReference>
<gene>
    <name evidence="1" type="ORF">QFC21_007025</name>
</gene>
<evidence type="ECO:0000313" key="2">
    <source>
        <dbReference type="Proteomes" id="UP001227268"/>
    </source>
</evidence>